<dbReference type="GO" id="GO:0005524">
    <property type="term" value="F:ATP binding"/>
    <property type="evidence" value="ECO:0007669"/>
    <property type="project" value="InterPro"/>
</dbReference>
<reference evidence="2 3" key="1">
    <citation type="submission" date="2014-02" db="EMBL/GenBank/DDBJ databases">
        <title>Single nucleus genome sequencing reveals high similarity among nuclei of an endomycorrhizal fungus.</title>
        <authorList>
            <person name="Lin K."/>
            <person name="Geurts R."/>
            <person name="Zhang Z."/>
            <person name="Limpens E."/>
            <person name="Saunders D.G."/>
            <person name="Mu D."/>
            <person name="Pang E."/>
            <person name="Cao H."/>
            <person name="Cha H."/>
            <person name="Lin T."/>
            <person name="Zhou Q."/>
            <person name="Shang Y."/>
            <person name="Li Y."/>
            <person name="Ivanov S."/>
            <person name="Sharma T."/>
            <person name="Velzen R.V."/>
            <person name="Ruijter N.D."/>
            <person name="Aanen D.K."/>
            <person name="Win J."/>
            <person name="Kamoun S."/>
            <person name="Bisseling T."/>
            <person name="Huang S."/>
        </authorList>
    </citation>
    <scope>NUCLEOTIDE SEQUENCE [LARGE SCALE GENOMIC DNA]</scope>
    <source>
        <strain evidence="3">DAOM197198w</strain>
    </source>
</reference>
<dbReference type="GO" id="GO:0004674">
    <property type="term" value="F:protein serine/threonine kinase activity"/>
    <property type="evidence" value="ECO:0007669"/>
    <property type="project" value="TreeGrafter"/>
</dbReference>
<dbReference type="InterPro" id="IPR001245">
    <property type="entry name" value="Ser-Thr/Tyr_kinase_cat_dom"/>
</dbReference>
<dbReference type="HOGENOM" id="CLU_000288_7_34_1"/>
<organism evidence="2 3">
    <name type="scientific">Rhizophagus irregularis (strain DAOM 197198w)</name>
    <name type="common">Glomus intraradices</name>
    <dbReference type="NCBI Taxonomy" id="1432141"/>
    <lineage>
        <taxon>Eukaryota</taxon>
        <taxon>Fungi</taxon>
        <taxon>Fungi incertae sedis</taxon>
        <taxon>Mucoromycota</taxon>
        <taxon>Glomeromycotina</taxon>
        <taxon>Glomeromycetes</taxon>
        <taxon>Glomerales</taxon>
        <taxon>Glomeraceae</taxon>
        <taxon>Rhizophagus</taxon>
    </lineage>
</organism>
<dbReference type="Pfam" id="PF07714">
    <property type="entry name" value="PK_Tyr_Ser-Thr"/>
    <property type="match status" value="1"/>
</dbReference>
<dbReference type="EMBL" id="JEMT01011813">
    <property type="protein sequence ID" value="EXX76836.1"/>
    <property type="molecule type" value="Genomic_DNA"/>
</dbReference>
<dbReference type="Gene3D" id="1.10.510.10">
    <property type="entry name" value="Transferase(Phosphotransferase) domain 1"/>
    <property type="match status" value="1"/>
</dbReference>
<dbReference type="PRINTS" id="PR00109">
    <property type="entry name" value="TYRKINASE"/>
</dbReference>
<evidence type="ECO:0000313" key="2">
    <source>
        <dbReference type="EMBL" id="EXX76836.1"/>
    </source>
</evidence>
<name>A0A015LVW0_RHIIW</name>
<gene>
    <name evidence="2" type="ORF">RirG_029370</name>
</gene>
<dbReference type="InterPro" id="IPR000719">
    <property type="entry name" value="Prot_kinase_dom"/>
</dbReference>
<sequence>MKCKYCNSTRYSEIYCENCIREFLRGEFSKWSSGNETVDKFIQHNQLQASVPPFILEWISPDQFENITYLNKGGFGKIHLAKWKRGPIMDWDEEKRQFVYEGTVDIVLKSLNEFSERFYDEVNNYFKIKSGNLVKCYGITKFPNSDNYVMVMNYYKEGTLYDYLKSHRSRINLKDKIYFIYRICFALYRIHSNNYIHRDLHSKNILLLTNRCLISDLGLCGPAENNLADAYGVLPYMAPELIDKKQYSKASDIYSLGMLMWEIFAECPPFHDQLHDSDLAMEIIKGERPQMLPEIPEIFQKLIRGCWEKDAKKRPEIEKIYGDVNKEFIKIYENEELMLKYENKRATEFLEIPKSPYPTHHTSSASGMPPIESLTINDYTFIINKNCTHCTSSSLRYGRENDNEKVMYDVTNKSSDVNYLSFSLLLLKKKMTKKVQQTRFNSHFIFKISGTSKFYSS</sequence>
<dbReference type="SUPFAM" id="SSF56112">
    <property type="entry name" value="Protein kinase-like (PK-like)"/>
    <property type="match status" value="1"/>
</dbReference>
<dbReference type="PROSITE" id="PS50011">
    <property type="entry name" value="PROTEIN_KINASE_DOM"/>
    <property type="match status" value="1"/>
</dbReference>
<dbReference type="InterPro" id="IPR011009">
    <property type="entry name" value="Kinase-like_dom_sf"/>
</dbReference>
<comment type="caution">
    <text evidence="2">The sequence shown here is derived from an EMBL/GenBank/DDBJ whole genome shotgun (WGS) entry which is preliminary data.</text>
</comment>
<evidence type="ECO:0000259" key="1">
    <source>
        <dbReference type="PROSITE" id="PS50011"/>
    </source>
</evidence>
<keyword evidence="3" id="KW-1185">Reference proteome</keyword>
<evidence type="ECO:0000313" key="3">
    <source>
        <dbReference type="Proteomes" id="UP000022910"/>
    </source>
</evidence>
<dbReference type="OrthoDB" id="2375994at2759"/>
<feature type="domain" description="Protein kinase" evidence="1">
    <location>
        <begin position="64"/>
        <end position="329"/>
    </location>
</feature>
<dbReference type="PANTHER" id="PTHR44329">
    <property type="entry name" value="SERINE/THREONINE-PROTEIN KINASE TNNI3K-RELATED"/>
    <property type="match status" value="1"/>
</dbReference>
<proteinExistence type="predicted"/>
<accession>A0A015LVW0</accession>
<protein>
    <submittedName>
        <fullName evidence="2">Ipl1p</fullName>
    </submittedName>
</protein>
<dbReference type="AlphaFoldDB" id="A0A015LVW0"/>
<dbReference type="InterPro" id="IPR051681">
    <property type="entry name" value="Ser/Thr_Kinases-Pseudokinases"/>
</dbReference>
<dbReference type="Proteomes" id="UP000022910">
    <property type="component" value="Unassembled WGS sequence"/>
</dbReference>